<dbReference type="RefSeq" id="WP_184642691.1">
    <property type="nucleotide sequence ID" value="NZ_JACIFZ010000018.1"/>
</dbReference>
<accession>A0A840GB17</accession>
<evidence type="ECO:0000313" key="1">
    <source>
        <dbReference type="EMBL" id="MBB4225998.1"/>
    </source>
</evidence>
<dbReference type="Pfam" id="PF05930">
    <property type="entry name" value="Phage_AlpA"/>
    <property type="match status" value="1"/>
</dbReference>
<protein>
    <submittedName>
        <fullName evidence="1">Prophage regulatory protein</fullName>
    </submittedName>
</protein>
<gene>
    <name evidence="1" type="ORF">GGD71_006811</name>
</gene>
<dbReference type="SUPFAM" id="SSF46955">
    <property type="entry name" value="Putative DNA-binding domain"/>
    <property type="match status" value="1"/>
</dbReference>
<organism evidence="1 2">
    <name type="scientific">Variovorax guangxiensis</name>
    <dbReference type="NCBI Taxonomy" id="1775474"/>
    <lineage>
        <taxon>Bacteria</taxon>
        <taxon>Pseudomonadati</taxon>
        <taxon>Pseudomonadota</taxon>
        <taxon>Betaproteobacteria</taxon>
        <taxon>Burkholderiales</taxon>
        <taxon>Comamonadaceae</taxon>
        <taxon>Variovorax</taxon>
    </lineage>
</organism>
<dbReference type="Gene3D" id="1.10.238.160">
    <property type="match status" value="1"/>
</dbReference>
<evidence type="ECO:0000313" key="2">
    <source>
        <dbReference type="Proteomes" id="UP000524450"/>
    </source>
</evidence>
<proteinExistence type="predicted"/>
<dbReference type="EMBL" id="JACIFZ010000018">
    <property type="protein sequence ID" value="MBB4225998.1"/>
    <property type="molecule type" value="Genomic_DNA"/>
</dbReference>
<sequence>MRTVSVSNNSSPRTTAGPAPLIYRKNTVLAKFGISETTLRRWMSSERFPRPRQLGPRAVGWVAAEVDSWLEERPVAASTSSHTDD</sequence>
<comment type="caution">
    <text evidence="1">The sequence shown here is derived from an EMBL/GenBank/DDBJ whole genome shotgun (WGS) entry which is preliminary data.</text>
</comment>
<dbReference type="Proteomes" id="UP000524450">
    <property type="component" value="Unassembled WGS sequence"/>
</dbReference>
<reference evidence="1 2" key="1">
    <citation type="submission" date="2020-08" db="EMBL/GenBank/DDBJ databases">
        <title>Genomic Encyclopedia of Type Strains, Phase IV (KMG-V): Genome sequencing to study the core and pangenomes of soil and plant-associated prokaryotes.</title>
        <authorList>
            <person name="Whitman W."/>
        </authorList>
    </citation>
    <scope>NUCLEOTIDE SEQUENCE [LARGE SCALE GENOMIC DNA]</scope>
    <source>
        <strain evidence="1 2">34/80</strain>
    </source>
</reference>
<dbReference type="InterPro" id="IPR009061">
    <property type="entry name" value="DNA-bd_dom_put_sf"/>
</dbReference>
<dbReference type="InterPro" id="IPR010260">
    <property type="entry name" value="AlpA"/>
</dbReference>
<name>A0A840GB17_9BURK</name>
<dbReference type="AlphaFoldDB" id="A0A840GB17"/>